<organism evidence="2 3">
    <name type="scientific">Pedobacter nutrimenti</name>
    <dbReference type="NCBI Taxonomy" id="1241337"/>
    <lineage>
        <taxon>Bacteria</taxon>
        <taxon>Pseudomonadati</taxon>
        <taxon>Bacteroidota</taxon>
        <taxon>Sphingobacteriia</taxon>
        <taxon>Sphingobacteriales</taxon>
        <taxon>Sphingobacteriaceae</taxon>
        <taxon>Pedobacter</taxon>
    </lineage>
</organism>
<evidence type="ECO:0000313" key="3">
    <source>
        <dbReference type="Proteomes" id="UP000248198"/>
    </source>
</evidence>
<dbReference type="GO" id="GO:0046872">
    <property type="term" value="F:metal ion binding"/>
    <property type="evidence" value="ECO:0007669"/>
    <property type="project" value="InterPro"/>
</dbReference>
<sequence length="122" mass="13534">MKSLRFFSVVVLTFLKKAVFAQSKTDSIKVSGNCGMCKKRIETALKVPGITSADWNVKSKMLMVNYETSKLTLNEVQQKVADAGHDTPKFKATEAAYSKLPGCCQYERVGETGKQTVTDHKH</sequence>
<dbReference type="Proteomes" id="UP000248198">
    <property type="component" value="Unassembled WGS sequence"/>
</dbReference>
<accession>A0A318UE44</accession>
<evidence type="ECO:0000313" key="2">
    <source>
        <dbReference type="EMBL" id="PYF74656.1"/>
    </source>
</evidence>
<dbReference type="RefSeq" id="WP_110829354.1">
    <property type="nucleotide sequence ID" value="NZ_QKLU01000003.1"/>
</dbReference>
<dbReference type="AlphaFoldDB" id="A0A318UE44"/>
<evidence type="ECO:0000259" key="1">
    <source>
        <dbReference type="Pfam" id="PF00403"/>
    </source>
</evidence>
<dbReference type="SUPFAM" id="SSF55008">
    <property type="entry name" value="HMA, heavy metal-associated domain"/>
    <property type="match status" value="1"/>
</dbReference>
<protein>
    <submittedName>
        <fullName evidence="2">Copper chaperone CopZ</fullName>
    </submittedName>
</protein>
<feature type="domain" description="HMA" evidence="1">
    <location>
        <begin position="34"/>
        <end position="86"/>
    </location>
</feature>
<comment type="caution">
    <text evidence="2">The sequence shown here is derived from an EMBL/GenBank/DDBJ whole genome shotgun (WGS) entry which is preliminary data.</text>
</comment>
<dbReference type="Gene3D" id="3.30.70.100">
    <property type="match status" value="1"/>
</dbReference>
<dbReference type="InterPro" id="IPR006121">
    <property type="entry name" value="HMA_dom"/>
</dbReference>
<gene>
    <name evidence="2" type="ORF">B0O44_103101</name>
</gene>
<dbReference type="InterPro" id="IPR036163">
    <property type="entry name" value="HMA_dom_sf"/>
</dbReference>
<proteinExistence type="predicted"/>
<dbReference type="OrthoDB" id="5513217at2"/>
<dbReference type="Pfam" id="PF00403">
    <property type="entry name" value="HMA"/>
    <property type="match status" value="1"/>
</dbReference>
<keyword evidence="3" id="KW-1185">Reference proteome</keyword>
<name>A0A318UE44_9SPHI</name>
<reference evidence="2 3" key="1">
    <citation type="submission" date="2018-06" db="EMBL/GenBank/DDBJ databases">
        <title>Genomic Encyclopedia of Archaeal and Bacterial Type Strains, Phase II (KMG-II): from individual species to whole genera.</title>
        <authorList>
            <person name="Goeker M."/>
        </authorList>
    </citation>
    <scope>NUCLEOTIDE SEQUENCE [LARGE SCALE GENOMIC DNA]</scope>
    <source>
        <strain evidence="2 3">DSM 27372</strain>
    </source>
</reference>
<dbReference type="EMBL" id="QKLU01000003">
    <property type="protein sequence ID" value="PYF74656.1"/>
    <property type="molecule type" value="Genomic_DNA"/>
</dbReference>